<evidence type="ECO:0000256" key="3">
    <source>
        <dbReference type="ARBA" id="ARBA00022692"/>
    </source>
</evidence>
<dbReference type="GO" id="GO:0016787">
    <property type="term" value="F:hydrolase activity"/>
    <property type="evidence" value="ECO:0007669"/>
    <property type="project" value="UniProtKB-KW"/>
</dbReference>
<feature type="domain" description="Phosphatidic acid phosphatase type 2/haloperoxidase" evidence="8">
    <location>
        <begin position="64"/>
        <end position="176"/>
    </location>
</feature>
<dbReference type="PANTHER" id="PTHR14969">
    <property type="entry name" value="SPHINGOSINE-1-PHOSPHATE PHOSPHOHYDROLASE"/>
    <property type="match status" value="1"/>
</dbReference>
<evidence type="ECO:0000256" key="4">
    <source>
        <dbReference type="ARBA" id="ARBA00022801"/>
    </source>
</evidence>
<keyword evidence="3 7" id="KW-0812">Transmembrane</keyword>
<evidence type="ECO:0000256" key="5">
    <source>
        <dbReference type="ARBA" id="ARBA00022989"/>
    </source>
</evidence>
<comment type="subcellular location">
    <subcellularLocation>
        <location evidence="1">Cell membrane</location>
        <topology evidence="1">Multi-pass membrane protein</topology>
    </subcellularLocation>
</comment>
<dbReference type="EMBL" id="BOOW01000008">
    <property type="protein sequence ID" value="GII91209.1"/>
    <property type="molecule type" value="Genomic_DNA"/>
</dbReference>
<feature type="transmembrane region" description="Helical" evidence="7">
    <location>
        <begin position="32"/>
        <end position="55"/>
    </location>
</feature>
<dbReference type="SMART" id="SM00014">
    <property type="entry name" value="acidPPc"/>
    <property type="match status" value="1"/>
</dbReference>
<evidence type="ECO:0000256" key="1">
    <source>
        <dbReference type="ARBA" id="ARBA00004651"/>
    </source>
</evidence>
<dbReference type="InterPro" id="IPR000326">
    <property type="entry name" value="PAP2/HPO"/>
</dbReference>
<dbReference type="PANTHER" id="PTHR14969:SF62">
    <property type="entry name" value="DECAPRENYLPHOSPHORYL-5-PHOSPHORIBOSE PHOSPHATASE RV3807C-RELATED"/>
    <property type="match status" value="1"/>
</dbReference>
<gene>
    <name evidence="9" type="ORF">Ssi02_14400</name>
</gene>
<dbReference type="GO" id="GO:0005886">
    <property type="term" value="C:plasma membrane"/>
    <property type="evidence" value="ECO:0007669"/>
    <property type="project" value="UniProtKB-SubCell"/>
</dbReference>
<dbReference type="Pfam" id="PF01569">
    <property type="entry name" value="PAP2"/>
    <property type="match status" value="1"/>
</dbReference>
<evidence type="ECO:0000313" key="10">
    <source>
        <dbReference type="Proteomes" id="UP000606172"/>
    </source>
</evidence>
<dbReference type="RefSeq" id="WP_239128661.1">
    <property type="nucleotide sequence ID" value="NZ_BOOW01000008.1"/>
</dbReference>
<keyword evidence="5 7" id="KW-1133">Transmembrane helix</keyword>
<keyword evidence="4" id="KW-0378">Hydrolase</keyword>
<dbReference type="Proteomes" id="UP000606172">
    <property type="component" value="Unassembled WGS sequence"/>
</dbReference>
<evidence type="ECO:0000256" key="2">
    <source>
        <dbReference type="ARBA" id="ARBA00022475"/>
    </source>
</evidence>
<dbReference type="SUPFAM" id="SSF48317">
    <property type="entry name" value="Acid phosphatase/Vanadium-dependent haloperoxidase"/>
    <property type="match status" value="1"/>
</dbReference>
<evidence type="ECO:0000256" key="6">
    <source>
        <dbReference type="ARBA" id="ARBA00023136"/>
    </source>
</evidence>
<evidence type="ECO:0000259" key="8">
    <source>
        <dbReference type="SMART" id="SM00014"/>
    </source>
</evidence>
<dbReference type="InterPro" id="IPR036938">
    <property type="entry name" value="PAP2/HPO_sf"/>
</dbReference>
<dbReference type="AlphaFoldDB" id="A0A919RG64"/>
<proteinExistence type="predicted"/>
<evidence type="ECO:0000313" key="9">
    <source>
        <dbReference type="EMBL" id="GII91209.1"/>
    </source>
</evidence>
<feature type="transmembrane region" description="Helical" evidence="7">
    <location>
        <begin position="137"/>
        <end position="157"/>
    </location>
</feature>
<comment type="caution">
    <text evidence="9">The sequence shown here is derived from an EMBL/GenBank/DDBJ whole genome shotgun (WGS) entry which is preliminary data.</text>
</comment>
<keyword evidence="6 7" id="KW-0472">Membrane</keyword>
<accession>A0A919RG64</accession>
<organism evidence="9 10">
    <name type="scientific">Sinosporangium siamense</name>
    <dbReference type="NCBI Taxonomy" id="1367973"/>
    <lineage>
        <taxon>Bacteria</taxon>
        <taxon>Bacillati</taxon>
        <taxon>Actinomycetota</taxon>
        <taxon>Actinomycetes</taxon>
        <taxon>Streptosporangiales</taxon>
        <taxon>Streptosporangiaceae</taxon>
        <taxon>Sinosporangium</taxon>
    </lineage>
</organism>
<evidence type="ECO:0000256" key="7">
    <source>
        <dbReference type="SAM" id="Phobius"/>
    </source>
</evidence>
<keyword evidence="10" id="KW-1185">Reference proteome</keyword>
<protein>
    <submittedName>
        <fullName evidence="9">Phosphatase PAP2 family protein</fullName>
    </submittedName>
</protein>
<name>A0A919RG64_9ACTN</name>
<dbReference type="Gene3D" id="1.20.144.10">
    <property type="entry name" value="Phosphatidic acid phosphatase type 2/haloperoxidase"/>
    <property type="match status" value="1"/>
</dbReference>
<reference evidence="9" key="1">
    <citation type="submission" date="2021-01" db="EMBL/GenBank/DDBJ databases">
        <title>Whole genome shotgun sequence of Sinosporangium siamense NBRC 109515.</title>
        <authorList>
            <person name="Komaki H."/>
            <person name="Tamura T."/>
        </authorList>
    </citation>
    <scope>NUCLEOTIDE SEQUENCE</scope>
    <source>
        <strain evidence="9">NBRC 109515</strain>
    </source>
</reference>
<feature type="transmembrane region" description="Helical" evidence="7">
    <location>
        <begin position="163"/>
        <end position="187"/>
    </location>
</feature>
<sequence>MDMINLSVPEISTDLYGAIVAFAEGFPGWLQALALFGTDAGIVLFVVLFLVNWWLARGGEPRRMALALVGPVAVTGAYLVSEIAKTLIQQDRPCWGRTVTMIADCPSPGDYSFPSNHATIAAASAGVLAIVWRVTRFVVIPLAVGMAFSRVFVGVHYPHDVMVGFIIGIVVAPVLLLLLVGAVTPVIKVMRGKEVLRSLI</sequence>
<keyword evidence="2" id="KW-1003">Cell membrane</keyword>